<dbReference type="InterPro" id="IPR029039">
    <property type="entry name" value="Flavoprotein-like_sf"/>
</dbReference>
<sequence>MYKVIGISGSLRSHSLNSLFLRAMALISPQEVRFEISTTPGSLPLFNPDLEYQPPAKVRLWRQELHNADLILIVSPEYAHGVSGVIKNALDWLVSSGELLDKPVALPNLSPVTDLAWGQLRETVTVMGGILSEACSPTATLATRYVLPGVTAEELASSPLTGPRLQKLWLEIIRAVQQSLSLA</sequence>
<dbReference type="PANTHER" id="PTHR30543:SF21">
    <property type="entry name" value="NAD(P)H-DEPENDENT FMN REDUCTASE LOT6"/>
    <property type="match status" value="1"/>
</dbReference>
<name>A0ABW1VQ93_9GAMM</name>
<dbReference type="Pfam" id="PF03358">
    <property type="entry name" value="FMN_red"/>
    <property type="match status" value="1"/>
</dbReference>
<keyword evidence="2" id="KW-0288">FMN</keyword>
<evidence type="ECO:0000313" key="4">
    <source>
        <dbReference type="EMBL" id="MFC6362870.1"/>
    </source>
</evidence>
<reference evidence="5" key="1">
    <citation type="journal article" date="2019" name="Int. J. Syst. Evol. Microbiol.">
        <title>The Global Catalogue of Microorganisms (GCM) 10K type strain sequencing project: providing services to taxonomists for standard genome sequencing and annotation.</title>
        <authorList>
            <consortium name="The Broad Institute Genomics Platform"/>
            <consortium name="The Broad Institute Genome Sequencing Center for Infectious Disease"/>
            <person name="Wu L."/>
            <person name="Ma J."/>
        </authorList>
    </citation>
    <scope>NUCLEOTIDE SEQUENCE [LARGE SCALE GENOMIC DNA]</scope>
    <source>
        <strain evidence="5">CGMCC 4.1530</strain>
    </source>
</reference>
<feature type="domain" description="NADPH-dependent FMN reductase-like" evidence="3">
    <location>
        <begin position="3"/>
        <end position="111"/>
    </location>
</feature>
<accession>A0ABW1VQ93</accession>
<keyword evidence="5" id="KW-1185">Reference proteome</keyword>
<dbReference type="InterPro" id="IPR050712">
    <property type="entry name" value="NAD(P)H-dep_reductase"/>
</dbReference>
<dbReference type="Gene3D" id="3.40.50.360">
    <property type="match status" value="1"/>
</dbReference>
<evidence type="ECO:0000256" key="2">
    <source>
        <dbReference type="ARBA" id="ARBA00022643"/>
    </source>
</evidence>
<dbReference type="Proteomes" id="UP001596215">
    <property type="component" value="Unassembled WGS sequence"/>
</dbReference>
<evidence type="ECO:0000256" key="1">
    <source>
        <dbReference type="ARBA" id="ARBA00001917"/>
    </source>
</evidence>
<dbReference type="RefSeq" id="WP_249213175.1">
    <property type="nucleotide sequence ID" value="NZ_BAAAFW010000025.1"/>
</dbReference>
<dbReference type="InterPro" id="IPR005025">
    <property type="entry name" value="FMN_Rdtase-like_dom"/>
</dbReference>
<dbReference type="EMBL" id="JBHSUC010000016">
    <property type="protein sequence ID" value="MFC6362870.1"/>
    <property type="molecule type" value="Genomic_DNA"/>
</dbReference>
<comment type="caution">
    <text evidence="4">The sequence shown here is derived from an EMBL/GenBank/DDBJ whole genome shotgun (WGS) entry which is preliminary data.</text>
</comment>
<evidence type="ECO:0000259" key="3">
    <source>
        <dbReference type="Pfam" id="PF03358"/>
    </source>
</evidence>
<dbReference type="SUPFAM" id="SSF52218">
    <property type="entry name" value="Flavoproteins"/>
    <property type="match status" value="1"/>
</dbReference>
<comment type="cofactor">
    <cofactor evidence="1">
        <name>FMN</name>
        <dbReference type="ChEBI" id="CHEBI:58210"/>
    </cofactor>
</comment>
<evidence type="ECO:0000313" key="5">
    <source>
        <dbReference type="Proteomes" id="UP001596215"/>
    </source>
</evidence>
<dbReference type="PANTHER" id="PTHR30543">
    <property type="entry name" value="CHROMATE REDUCTASE"/>
    <property type="match status" value="1"/>
</dbReference>
<proteinExistence type="predicted"/>
<protein>
    <submittedName>
        <fullName evidence="4">NAD(P)H-dependent oxidoreductase</fullName>
    </submittedName>
</protein>
<keyword evidence="2" id="KW-0285">Flavoprotein</keyword>
<gene>
    <name evidence="4" type="ORF">ACFP73_12330</name>
</gene>
<organism evidence="4 5">
    <name type="scientific">Tatumella punctata</name>
    <dbReference type="NCBI Taxonomy" id="399969"/>
    <lineage>
        <taxon>Bacteria</taxon>
        <taxon>Pseudomonadati</taxon>
        <taxon>Pseudomonadota</taxon>
        <taxon>Gammaproteobacteria</taxon>
        <taxon>Enterobacterales</taxon>
        <taxon>Erwiniaceae</taxon>
        <taxon>Tatumella</taxon>
    </lineage>
</organism>